<name>A0A1G9Z8P4_9FIRM</name>
<protein>
    <submittedName>
        <fullName evidence="1">Spore coat associated protein JA (CotJA)</fullName>
    </submittedName>
</protein>
<proteinExistence type="predicted"/>
<evidence type="ECO:0000313" key="2">
    <source>
        <dbReference type="Proteomes" id="UP000214880"/>
    </source>
</evidence>
<sequence length="81" mass="9208">MSKKKAATKWYDEMDDDDFEMIHAMDSFGKQDGKCGEVPANVKLAHAYVPFQCYQKAFCPAEALTKGTLFPELWGVYPIPR</sequence>
<evidence type="ECO:0000313" key="1">
    <source>
        <dbReference type="EMBL" id="SDN17191.1"/>
    </source>
</evidence>
<dbReference type="InterPro" id="IPR020256">
    <property type="entry name" value="Spore_coat_CotJA"/>
</dbReference>
<dbReference type="Pfam" id="PF11007">
    <property type="entry name" value="CotJA"/>
    <property type="match status" value="1"/>
</dbReference>
<keyword evidence="2" id="KW-1185">Reference proteome</keyword>
<organism evidence="1 2">
    <name type="scientific">Dendrosporobacter quercicolus</name>
    <dbReference type="NCBI Taxonomy" id="146817"/>
    <lineage>
        <taxon>Bacteria</taxon>
        <taxon>Bacillati</taxon>
        <taxon>Bacillota</taxon>
        <taxon>Negativicutes</taxon>
        <taxon>Selenomonadales</taxon>
        <taxon>Sporomusaceae</taxon>
        <taxon>Dendrosporobacter</taxon>
    </lineage>
</organism>
<gene>
    <name evidence="1" type="ORF">SAMN04488502_11366</name>
</gene>
<dbReference type="RefSeq" id="WP_245698216.1">
    <property type="nucleotide sequence ID" value="NZ_FNHB01000013.1"/>
</dbReference>
<dbReference type="AlphaFoldDB" id="A0A1G9Z8P4"/>
<dbReference type="EMBL" id="FNHB01000013">
    <property type="protein sequence ID" value="SDN17191.1"/>
    <property type="molecule type" value="Genomic_DNA"/>
</dbReference>
<reference evidence="1 2" key="1">
    <citation type="submission" date="2016-10" db="EMBL/GenBank/DDBJ databases">
        <authorList>
            <person name="de Groot N.N."/>
        </authorList>
    </citation>
    <scope>NUCLEOTIDE SEQUENCE [LARGE SCALE GENOMIC DNA]</scope>
    <source>
        <strain evidence="1 2">DSM 1736</strain>
    </source>
</reference>
<dbReference type="STRING" id="146817.SAMN04488502_11366"/>
<dbReference type="Proteomes" id="UP000214880">
    <property type="component" value="Unassembled WGS sequence"/>
</dbReference>
<accession>A0A1G9Z8P4</accession>